<protein>
    <recommendedName>
        <fullName evidence="4">Vegetative cell wall protein gp1-like</fullName>
    </recommendedName>
</protein>
<feature type="compositionally biased region" description="Polar residues" evidence="1">
    <location>
        <begin position="272"/>
        <end position="289"/>
    </location>
</feature>
<sequence length="381" mass="40688">MAVYPHCPYGMETYRQPGLMGTGPGYCRHRCPQEPHLLCMMQQMVSQAVQSRCDEMYFHLYHHMQCRLLDMMEMQEPRLPGERVPSCSLPQPMPQPMPQTSPVNEPTVPTDPPPYPYAYPYRDLLPQPCPSVPKPTPGASPSPTPLPTPGVSPSPAPVPSPEASPAPTPLPSPGVSPSPGLTPGLPPIPTPYGLPQPAPGTIPFPSVPESPPDAYPSPGQGELLPVRPIAPPTVRPLPRPARRPTIVIPLSKKENDEVPTLSSEVIAENDTDTPSATEILSDSATTETMAVSADGTVSAANSQDDSSLSSNDELALSTGPQSLEEQESQVGAEAVMTVQSDAEASENVVTEMVIGESRDTTNESTEDEMVQSESENSPKKV</sequence>
<gene>
    <name evidence="2" type="ORF">H1S01_01265</name>
</gene>
<dbReference type="Proteomes" id="UP000617402">
    <property type="component" value="Unassembled WGS sequence"/>
</dbReference>
<feature type="compositionally biased region" description="Pro residues" evidence="1">
    <location>
        <begin position="184"/>
        <end position="215"/>
    </location>
</feature>
<accession>A0ABR7SYN7</accession>
<evidence type="ECO:0000256" key="1">
    <source>
        <dbReference type="SAM" id="MobiDB-lite"/>
    </source>
</evidence>
<evidence type="ECO:0008006" key="4">
    <source>
        <dbReference type="Google" id="ProtNLM"/>
    </source>
</evidence>
<dbReference type="RefSeq" id="WP_188038308.1">
    <property type="nucleotide sequence ID" value="NZ_JACVHF010000001.1"/>
</dbReference>
<comment type="caution">
    <text evidence="2">The sequence shown here is derived from an EMBL/GenBank/DDBJ whole genome shotgun (WGS) entry which is preliminary data.</text>
</comment>
<feature type="compositionally biased region" description="Pro residues" evidence="1">
    <location>
        <begin position="127"/>
        <end position="176"/>
    </location>
</feature>
<proteinExistence type="predicted"/>
<dbReference type="EMBL" id="JACVHF010000001">
    <property type="protein sequence ID" value="MBC9783135.1"/>
    <property type="molecule type" value="Genomic_DNA"/>
</dbReference>
<feature type="region of interest" description="Disordered" evidence="1">
    <location>
        <begin position="79"/>
        <end position="381"/>
    </location>
</feature>
<organism evidence="2 3">
    <name type="scientific">Heliobacterium chlorum</name>
    <dbReference type="NCBI Taxonomy" id="2698"/>
    <lineage>
        <taxon>Bacteria</taxon>
        <taxon>Bacillati</taxon>
        <taxon>Bacillota</taxon>
        <taxon>Clostridia</taxon>
        <taxon>Eubacteriales</taxon>
        <taxon>Heliobacteriaceae</taxon>
        <taxon>Heliobacterium</taxon>
    </lineage>
</organism>
<evidence type="ECO:0000313" key="3">
    <source>
        <dbReference type="Proteomes" id="UP000617402"/>
    </source>
</evidence>
<keyword evidence="3" id="KW-1185">Reference proteome</keyword>
<reference evidence="2 3" key="1">
    <citation type="submission" date="2020-07" db="EMBL/GenBank/DDBJ databases">
        <title>Draft whole-genome sequence of Heliobacterium chlorum DSM 3682, type strain.</title>
        <authorList>
            <person name="Kyndt J.A."/>
            <person name="Meyer T.E."/>
            <person name="Imhoff J.F."/>
        </authorList>
    </citation>
    <scope>NUCLEOTIDE SEQUENCE [LARGE SCALE GENOMIC DNA]</scope>
    <source>
        <strain evidence="2 3">DSM 3682</strain>
    </source>
</reference>
<feature type="compositionally biased region" description="Pro residues" evidence="1">
    <location>
        <begin position="228"/>
        <end position="239"/>
    </location>
</feature>
<evidence type="ECO:0000313" key="2">
    <source>
        <dbReference type="EMBL" id="MBC9783135.1"/>
    </source>
</evidence>
<feature type="compositionally biased region" description="Low complexity" evidence="1">
    <location>
        <begin position="298"/>
        <end position="317"/>
    </location>
</feature>
<name>A0ABR7SYN7_HELCL</name>